<dbReference type="InterPro" id="IPR036390">
    <property type="entry name" value="WH_DNA-bd_sf"/>
</dbReference>
<dbReference type="SUPFAM" id="SSF48008">
    <property type="entry name" value="GntR ligand-binding domain-like"/>
    <property type="match status" value="1"/>
</dbReference>
<dbReference type="Gene3D" id="1.10.10.10">
    <property type="entry name" value="Winged helix-like DNA-binding domain superfamily/Winged helix DNA-binding domain"/>
    <property type="match status" value="1"/>
</dbReference>
<name>A0A9D1YE02_9FIRM</name>
<dbReference type="SMART" id="SM00345">
    <property type="entry name" value="HTH_GNTR"/>
    <property type="match status" value="1"/>
</dbReference>
<evidence type="ECO:0000259" key="4">
    <source>
        <dbReference type="PROSITE" id="PS50949"/>
    </source>
</evidence>
<reference evidence="5" key="1">
    <citation type="journal article" date="2021" name="PeerJ">
        <title>Extensive microbial diversity within the chicken gut microbiome revealed by metagenomics and culture.</title>
        <authorList>
            <person name="Gilroy R."/>
            <person name="Ravi A."/>
            <person name="Getino M."/>
            <person name="Pursley I."/>
            <person name="Horton D.L."/>
            <person name="Alikhan N.F."/>
            <person name="Baker D."/>
            <person name="Gharbi K."/>
            <person name="Hall N."/>
            <person name="Watson M."/>
            <person name="Adriaenssens E.M."/>
            <person name="Foster-Nyarko E."/>
            <person name="Jarju S."/>
            <person name="Secka A."/>
            <person name="Antonio M."/>
            <person name="Oren A."/>
            <person name="Chaudhuri R.R."/>
            <person name="La Ragione R."/>
            <person name="Hildebrand F."/>
            <person name="Pallen M.J."/>
        </authorList>
    </citation>
    <scope>NUCLEOTIDE SEQUENCE</scope>
    <source>
        <strain evidence="5">ChiBcec16_6824</strain>
    </source>
</reference>
<dbReference type="AlphaFoldDB" id="A0A9D1YE02"/>
<dbReference type="EMBL" id="DXDX01000218">
    <property type="protein sequence ID" value="HIY22631.1"/>
    <property type="molecule type" value="Genomic_DNA"/>
</dbReference>
<dbReference type="GO" id="GO:0003700">
    <property type="term" value="F:DNA-binding transcription factor activity"/>
    <property type="evidence" value="ECO:0007669"/>
    <property type="project" value="InterPro"/>
</dbReference>
<dbReference type="PRINTS" id="PR00033">
    <property type="entry name" value="HTHASNC"/>
</dbReference>
<evidence type="ECO:0000313" key="5">
    <source>
        <dbReference type="EMBL" id="HIY22631.1"/>
    </source>
</evidence>
<evidence type="ECO:0000313" key="6">
    <source>
        <dbReference type="Proteomes" id="UP000823868"/>
    </source>
</evidence>
<dbReference type="PANTHER" id="PTHR43537:SF24">
    <property type="entry name" value="GLUCONATE OPERON TRANSCRIPTIONAL REPRESSOR"/>
    <property type="match status" value="1"/>
</dbReference>
<comment type="caution">
    <text evidence="5">The sequence shown here is derived from an EMBL/GenBank/DDBJ whole genome shotgun (WGS) entry which is preliminary data.</text>
</comment>
<organism evidence="5 6">
    <name type="scientific">Candidatus Flavonifractor merdigallinarum</name>
    <dbReference type="NCBI Taxonomy" id="2838589"/>
    <lineage>
        <taxon>Bacteria</taxon>
        <taxon>Bacillati</taxon>
        <taxon>Bacillota</taxon>
        <taxon>Clostridia</taxon>
        <taxon>Eubacteriales</taxon>
        <taxon>Oscillospiraceae</taxon>
        <taxon>Flavonifractor</taxon>
    </lineage>
</organism>
<keyword evidence="1" id="KW-0805">Transcription regulation</keyword>
<dbReference type="Proteomes" id="UP000823868">
    <property type="component" value="Unassembled WGS sequence"/>
</dbReference>
<evidence type="ECO:0000256" key="3">
    <source>
        <dbReference type="ARBA" id="ARBA00023163"/>
    </source>
</evidence>
<dbReference type="CDD" id="cd07377">
    <property type="entry name" value="WHTH_GntR"/>
    <property type="match status" value="1"/>
</dbReference>
<sequence>MAEIEFKTLREQVADAIRMKILSGELQPDTRIVEQDLSTELGVSRAPVREALRQIEEEGLIEYTRNVGCSVKPIRDVDLYEIYLLRATYEILAVKLSNGVLTQETLHQMEAALEKMQSLEEADFHASISYDNSFHEGIIRQVGLPRLTKAWSQLNSGNIIAYYTGSTDHAAAAKRQYPIHKALYDVCCTGTMQEICDAIMEHYMLTTRRRMAEQGMDGENFQYGVKIRL</sequence>
<protein>
    <submittedName>
        <fullName evidence="5">GntR family transcriptional regulator</fullName>
    </submittedName>
</protein>
<proteinExistence type="predicted"/>
<dbReference type="Gene3D" id="1.20.120.530">
    <property type="entry name" value="GntR ligand-binding domain-like"/>
    <property type="match status" value="1"/>
</dbReference>
<dbReference type="Pfam" id="PF07729">
    <property type="entry name" value="FCD"/>
    <property type="match status" value="1"/>
</dbReference>
<reference evidence="5" key="2">
    <citation type="submission" date="2021-04" db="EMBL/GenBank/DDBJ databases">
        <authorList>
            <person name="Gilroy R."/>
        </authorList>
    </citation>
    <scope>NUCLEOTIDE SEQUENCE</scope>
    <source>
        <strain evidence="5">ChiBcec16_6824</strain>
    </source>
</reference>
<dbReference type="GO" id="GO:0043565">
    <property type="term" value="F:sequence-specific DNA binding"/>
    <property type="evidence" value="ECO:0007669"/>
    <property type="project" value="InterPro"/>
</dbReference>
<gene>
    <name evidence="5" type="ORF">H9841_12115</name>
</gene>
<dbReference type="InterPro" id="IPR036388">
    <property type="entry name" value="WH-like_DNA-bd_sf"/>
</dbReference>
<keyword evidence="2" id="KW-0238">DNA-binding</keyword>
<feature type="domain" description="HTH gntR-type" evidence="4">
    <location>
        <begin position="7"/>
        <end position="74"/>
    </location>
</feature>
<dbReference type="SUPFAM" id="SSF46785">
    <property type="entry name" value="Winged helix' DNA-binding domain"/>
    <property type="match status" value="1"/>
</dbReference>
<evidence type="ECO:0000256" key="1">
    <source>
        <dbReference type="ARBA" id="ARBA00023015"/>
    </source>
</evidence>
<dbReference type="InterPro" id="IPR011711">
    <property type="entry name" value="GntR_C"/>
</dbReference>
<dbReference type="Pfam" id="PF00392">
    <property type="entry name" value="GntR"/>
    <property type="match status" value="1"/>
</dbReference>
<keyword evidence="3" id="KW-0804">Transcription</keyword>
<dbReference type="InterPro" id="IPR008920">
    <property type="entry name" value="TF_FadR/GntR_C"/>
</dbReference>
<dbReference type="InterPro" id="IPR000524">
    <property type="entry name" value="Tscrpt_reg_HTH_GntR"/>
</dbReference>
<evidence type="ECO:0000256" key="2">
    <source>
        <dbReference type="ARBA" id="ARBA00023125"/>
    </source>
</evidence>
<dbReference type="PANTHER" id="PTHR43537">
    <property type="entry name" value="TRANSCRIPTIONAL REGULATOR, GNTR FAMILY"/>
    <property type="match status" value="1"/>
</dbReference>
<dbReference type="PRINTS" id="PR00035">
    <property type="entry name" value="HTHGNTR"/>
</dbReference>
<accession>A0A9D1YE02</accession>
<dbReference type="PROSITE" id="PS50949">
    <property type="entry name" value="HTH_GNTR"/>
    <property type="match status" value="1"/>
</dbReference>
<dbReference type="InterPro" id="IPR000485">
    <property type="entry name" value="AsnC-type_HTH_dom"/>
</dbReference>